<dbReference type="GO" id="GO:0005634">
    <property type="term" value="C:nucleus"/>
    <property type="evidence" value="ECO:0007669"/>
    <property type="project" value="UniProtKB-SubCell"/>
</dbReference>
<evidence type="ECO:0000313" key="17">
    <source>
        <dbReference type="EMBL" id="KAK2194147.1"/>
    </source>
</evidence>
<dbReference type="FunFam" id="3.90.190.10:FF:000063">
    <property type="entry name" value="Dual specificity phosphatase 23"/>
    <property type="match status" value="1"/>
</dbReference>
<dbReference type="InterPro" id="IPR020422">
    <property type="entry name" value="TYR_PHOSPHATASE_DUAL_dom"/>
</dbReference>
<comment type="subcellular location">
    <subcellularLocation>
        <location evidence="2">Cytoplasm</location>
        <location evidence="2">Cytosol</location>
    </subcellularLocation>
    <subcellularLocation>
        <location evidence="1">Nucleus</location>
    </subcellularLocation>
</comment>
<dbReference type="InterPro" id="IPR003595">
    <property type="entry name" value="Tyr_Pase_cat"/>
</dbReference>
<dbReference type="GO" id="GO:0004722">
    <property type="term" value="F:protein serine/threonine phosphatase activity"/>
    <property type="evidence" value="ECO:0007669"/>
    <property type="project" value="UniProtKB-EC"/>
</dbReference>
<comment type="caution">
    <text evidence="17">The sequence shown here is derived from an EMBL/GenBank/DDBJ whole genome shotgun (WGS) entry which is preliminary data.</text>
</comment>
<dbReference type="GO" id="GO:0005829">
    <property type="term" value="C:cytosol"/>
    <property type="evidence" value="ECO:0007669"/>
    <property type="project" value="UniProtKB-SubCell"/>
</dbReference>
<dbReference type="PANTHER" id="PTHR23339">
    <property type="entry name" value="TYROSINE SPECIFIC PROTEIN PHOSPHATASE AND DUAL SPECIFICITY PROTEIN PHOSPHATASE"/>
    <property type="match status" value="1"/>
</dbReference>
<evidence type="ECO:0000256" key="12">
    <source>
        <dbReference type="ARBA" id="ARBA00053915"/>
    </source>
</evidence>
<comment type="function">
    <text evidence="12">Protein phosphatase that mediates dephosphorylation of proteins phosphorylated on Tyr and Ser/Thr residues. In vitro, it can dephosphorylate p44-ERK1 (MAPK3) but not p54 SAPK-beta (MAPK10) in vitro. Able to enhance activation of JNK and p38 (MAPK14).</text>
</comment>
<evidence type="ECO:0000256" key="2">
    <source>
        <dbReference type="ARBA" id="ARBA00004514"/>
    </source>
</evidence>
<keyword evidence="18" id="KW-1185">Reference proteome</keyword>
<dbReference type="InterPro" id="IPR050561">
    <property type="entry name" value="PTP"/>
</dbReference>
<comment type="similarity">
    <text evidence="3">Belongs to the protein-tyrosine phosphatase family. Non-receptor class dual specificity subfamily.</text>
</comment>
<comment type="catalytic activity">
    <reaction evidence="11">
        <text>O-phospho-L-threonyl-[protein] + H2O = L-threonyl-[protein] + phosphate</text>
        <dbReference type="Rhea" id="RHEA:47004"/>
        <dbReference type="Rhea" id="RHEA-COMP:11060"/>
        <dbReference type="Rhea" id="RHEA-COMP:11605"/>
        <dbReference type="ChEBI" id="CHEBI:15377"/>
        <dbReference type="ChEBI" id="CHEBI:30013"/>
        <dbReference type="ChEBI" id="CHEBI:43474"/>
        <dbReference type="ChEBI" id="CHEBI:61977"/>
        <dbReference type="EC" id="3.1.3.16"/>
    </reaction>
</comment>
<feature type="domain" description="Tyrosine specific protein phosphatases" evidence="16">
    <location>
        <begin position="122"/>
        <end position="187"/>
    </location>
</feature>
<dbReference type="PROSITE" id="PS50056">
    <property type="entry name" value="TYR_PHOSPHATASE_2"/>
    <property type="match status" value="1"/>
</dbReference>
<dbReference type="AlphaFoldDB" id="A0AAD9PGJ2"/>
<gene>
    <name evidence="17" type="ORF">NP493_2g13040</name>
</gene>
<dbReference type="PROSITE" id="PS00383">
    <property type="entry name" value="TYR_PHOSPHATASE_1"/>
    <property type="match status" value="1"/>
</dbReference>
<evidence type="ECO:0000256" key="11">
    <source>
        <dbReference type="ARBA" id="ARBA00048336"/>
    </source>
</evidence>
<dbReference type="Proteomes" id="UP001209878">
    <property type="component" value="Unassembled WGS sequence"/>
</dbReference>
<dbReference type="GO" id="GO:0004725">
    <property type="term" value="F:protein tyrosine phosphatase activity"/>
    <property type="evidence" value="ECO:0007669"/>
    <property type="project" value="UniProtKB-EC"/>
</dbReference>
<dbReference type="SMART" id="SM00404">
    <property type="entry name" value="PTPc_motif"/>
    <property type="match status" value="1"/>
</dbReference>
<evidence type="ECO:0000256" key="10">
    <source>
        <dbReference type="ARBA" id="ARBA00047761"/>
    </source>
</evidence>
<comment type="catalytic activity">
    <reaction evidence="10">
        <text>O-phospho-L-seryl-[protein] + H2O = L-seryl-[protein] + phosphate</text>
        <dbReference type="Rhea" id="RHEA:20629"/>
        <dbReference type="Rhea" id="RHEA-COMP:9863"/>
        <dbReference type="Rhea" id="RHEA-COMP:11604"/>
        <dbReference type="ChEBI" id="CHEBI:15377"/>
        <dbReference type="ChEBI" id="CHEBI:29999"/>
        <dbReference type="ChEBI" id="CHEBI:43474"/>
        <dbReference type="ChEBI" id="CHEBI:83421"/>
        <dbReference type="EC" id="3.1.3.16"/>
    </reaction>
</comment>
<evidence type="ECO:0000256" key="6">
    <source>
        <dbReference type="ARBA" id="ARBA00022490"/>
    </source>
</evidence>
<organism evidence="17 18">
    <name type="scientific">Ridgeia piscesae</name>
    <name type="common">Tubeworm</name>
    <dbReference type="NCBI Taxonomy" id="27915"/>
    <lineage>
        <taxon>Eukaryota</taxon>
        <taxon>Metazoa</taxon>
        <taxon>Spiralia</taxon>
        <taxon>Lophotrochozoa</taxon>
        <taxon>Annelida</taxon>
        <taxon>Polychaeta</taxon>
        <taxon>Sedentaria</taxon>
        <taxon>Canalipalpata</taxon>
        <taxon>Sabellida</taxon>
        <taxon>Siboglinidae</taxon>
        <taxon>Ridgeia</taxon>
    </lineage>
</organism>
<dbReference type="EC" id="3.1.3.48" evidence="4"/>
<protein>
    <recommendedName>
        <fullName evidence="13">Dual specificity protein phosphatase 23</fullName>
        <ecNumber evidence="5">3.1.3.16</ecNumber>
        <ecNumber evidence="4">3.1.3.48</ecNumber>
    </recommendedName>
    <alternativeName>
        <fullName evidence="14">Low molecular mass dual specificity phosphatase 3</fullName>
    </alternativeName>
</protein>
<proteinExistence type="inferred from homology"/>
<sequence length="207" mass="23281">MFSQMGQYCCLSHKPPLTATGTTVGSLNLPQPAHYYTPQHDVMAGQKKEERPANFSWLIEDVLAGSALPHRVEHFQYLMNHRIRHLVTLTEFKPPMHLAPPGLTNVFLPVVEFEAPSVEQLETFVSVVDSAREKNEAVTVHCHWGRGRTGTMLAAYLVKDQGLDAQTAIRQVRQLRPYSVETYEQEDAVVDYAKKLKSSQAGVSHKK</sequence>
<dbReference type="SMART" id="SM00195">
    <property type="entry name" value="DSPc"/>
    <property type="match status" value="1"/>
</dbReference>
<evidence type="ECO:0000256" key="9">
    <source>
        <dbReference type="ARBA" id="ARBA00023242"/>
    </source>
</evidence>
<dbReference type="InterPro" id="IPR000387">
    <property type="entry name" value="Tyr_Pase_dom"/>
</dbReference>
<keyword evidence="6" id="KW-0963">Cytoplasm</keyword>
<dbReference type="EMBL" id="JAODUO010000002">
    <property type="protein sequence ID" value="KAK2194147.1"/>
    <property type="molecule type" value="Genomic_DNA"/>
</dbReference>
<keyword evidence="9" id="KW-0539">Nucleus</keyword>
<reference evidence="17" key="1">
    <citation type="journal article" date="2023" name="Mol. Biol. Evol.">
        <title>Third-Generation Sequencing Reveals the Adaptive Role of the Epigenome in Three Deep-Sea Polychaetes.</title>
        <authorList>
            <person name="Perez M."/>
            <person name="Aroh O."/>
            <person name="Sun Y."/>
            <person name="Lan Y."/>
            <person name="Juniper S.K."/>
            <person name="Young C.R."/>
            <person name="Angers B."/>
            <person name="Qian P.Y."/>
        </authorList>
    </citation>
    <scope>NUCLEOTIDE SEQUENCE</scope>
    <source>
        <strain evidence="17">R07B-5</strain>
    </source>
</reference>
<evidence type="ECO:0000256" key="4">
    <source>
        <dbReference type="ARBA" id="ARBA00013064"/>
    </source>
</evidence>
<keyword evidence="8" id="KW-0904">Protein phosphatase</keyword>
<feature type="domain" description="Tyrosine-protein phosphatase" evidence="15">
    <location>
        <begin position="54"/>
        <end position="198"/>
    </location>
</feature>
<dbReference type="Pfam" id="PF22784">
    <property type="entry name" value="PTP-SAK"/>
    <property type="match status" value="1"/>
</dbReference>
<dbReference type="SUPFAM" id="SSF52799">
    <property type="entry name" value="(Phosphotyrosine protein) phosphatases II"/>
    <property type="match status" value="1"/>
</dbReference>
<name>A0AAD9PGJ2_RIDPI</name>
<evidence type="ECO:0000256" key="5">
    <source>
        <dbReference type="ARBA" id="ARBA00013081"/>
    </source>
</evidence>
<evidence type="ECO:0000313" key="18">
    <source>
        <dbReference type="Proteomes" id="UP001209878"/>
    </source>
</evidence>
<dbReference type="InterPro" id="IPR057023">
    <property type="entry name" value="PTP-SAK"/>
</dbReference>
<dbReference type="PROSITE" id="PS50054">
    <property type="entry name" value="TYR_PHOSPHATASE_DUAL"/>
    <property type="match status" value="1"/>
</dbReference>
<evidence type="ECO:0000256" key="14">
    <source>
        <dbReference type="ARBA" id="ARBA00081937"/>
    </source>
</evidence>
<evidence type="ECO:0000256" key="1">
    <source>
        <dbReference type="ARBA" id="ARBA00004123"/>
    </source>
</evidence>
<dbReference type="EC" id="3.1.3.16" evidence="5"/>
<evidence type="ECO:0000259" key="16">
    <source>
        <dbReference type="PROSITE" id="PS50056"/>
    </source>
</evidence>
<evidence type="ECO:0000259" key="15">
    <source>
        <dbReference type="PROSITE" id="PS50054"/>
    </source>
</evidence>
<evidence type="ECO:0000256" key="3">
    <source>
        <dbReference type="ARBA" id="ARBA00008601"/>
    </source>
</evidence>
<keyword evidence="7" id="KW-0378">Hydrolase</keyword>
<dbReference type="CDD" id="cd14504">
    <property type="entry name" value="DUSP23"/>
    <property type="match status" value="1"/>
</dbReference>
<accession>A0AAD9PGJ2</accession>
<evidence type="ECO:0000256" key="7">
    <source>
        <dbReference type="ARBA" id="ARBA00022801"/>
    </source>
</evidence>
<dbReference type="InterPro" id="IPR029021">
    <property type="entry name" value="Prot-tyrosine_phosphatase-like"/>
</dbReference>
<evidence type="ECO:0000256" key="13">
    <source>
        <dbReference type="ARBA" id="ARBA00068789"/>
    </source>
</evidence>
<dbReference type="InterPro" id="IPR016130">
    <property type="entry name" value="Tyr_Pase_AS"/>
</dbReference>
<evidence type="ECO:0000256" key="8">
    <source>
        <dbReference type="ARBA" id="ARBA00022912"/>
    </source>
</evidence>
<dbReference type="Gene3D" id="3.90.190.10">
    <property type="entry name" value="Protein tyrosine phosphatase superfamily"/>
    <property type="match status" value="1"/>
</dbReference>